<proteinExistence type="predicted"/>
<dbReference type="EMBL" id="KF626665">
    <property type="protein sequence ID" value="AHB12072.1"/>
    <property type="molecule type" value="Genomic_DNA"/>
</dbReference>
<reference evidence="1 2" key="1">
    <citation type="journal article" date="2014" name="J. Bacteriol.">
        <title>Characterization of novel virulent broad-host-range phages of Xylella fastidiosa and Xanthomonas.</title>
        <authorList>
            <person name="Ahern S.J."/>
            <person name="Das M."/>
            <person name="Bhowmick T.S."/>
            <person name="Young R."/>
            <person name="Gonzalez C.F."/>
        </authorList>
    </citation>
    <scope>NUCLEOTIDE SEQUENCE [LARGE SCALE GENOMIC DNA]</scope>
</reference>
<name>V5Q7F7_9CAUD</name>
<dbReference type="OrthoDB" id="4894at10239"/>
<sequence>MGHAIGTVTGGSGDEAYYKVLAAIKTLAEANGWTTLRYVNTGTNRELILNSKGLSGTEDIYIGFRTYFSTSGDYYNILVGVFTGFVSANTFDAQPGARLSGVPCHNNAVTYFITANAQRIAGCFKVGTPVYTHFYAGKMFPYSRPGEFPSPLVCAGMFDGAAAKRFSDLDYAFPYHGRESGASSPERPSLLWLRDQVGTWRRLSHFPFYNGAAGSNSWNGYNALANYSYLDTDVSHRSLVPAGTNYQPQPIILYTTTASGDTYAGNVFGELDGVYQISGFNNNVENVVQVGGTAVDSTGMTVAEHVDAVLAAGGRAFVMLQDVGRTDWRSFIGLEMT</sequence>
<organism evidence="1 2">
    <name type="scientific">Xylella phage Sano</name>
    <dbReference type="NCBI Taxonomy" id="1415148"/>
    <lineage>
        <taxon>Viruses</taxon>
        <taxon>Duplodnaviria</taxon>
        <taxon>Heunggongvirae</taxon>
        <taxon>Uroviricota</taxon>
        <taxon>Caudoviricetes</taxon>
        <taxon>Casjensviridae</taxon>
        <taxon>Sanovirus</taxon>
        <taxon>Sanovirus sano</taxon>
        <taxon>Xylella virus Sano</taxon>
    </lineage>
</organism>
<gene>
    <name evidence="1" type="ORF">Sano_52</name>
</gene>
<protein>
    <submittedName>
        <fullName evidence="1">Tail assembly protein</fullName>
    </submittedName>
</protein>
<evidence type="ECO:0000313" key="2">
    <source>
        <dbReference type="Proteomes" id="UP000018621"/>
    </source>
</evidence>
<dbReference type="Proteomes" id="UP000018621">
    <property type="component" value="Segment"/>
</dbReference>
<keyword evidence="2" id="KW-1185">Reference proteome</keyword>
<evidence type="ECO:0000313" key="1">
    <source>
        <dbReference type="EMBL" id="AHB12072.1"/>
    </source>
</evidence>
<accession>V5Q7F7</accession>